<reference evidence="1" key="1">
    <citation type="submission" date="2020-06" db="EMBL/GenBank/DDBJ databases">
        <authorList>
            <person name="Li T."/>
            <person name="Hu X."/>
            <person name="Zhang T."/>
            <person name="Song X."/>
            <person name="Zhang H."/>
            <person name="Dai N."/>
            <person name="Sheng W."/>
            <person name="Hou X."/>
            <person name="Wei L."/>
        </authorList>
    </citation>
    <scope>NUCLEOTIDE SEQUENCE</scope>
    <source>
        <strain evidence="1">KEN1</strain>
        <tissue evidence="1">Leaf</tissue>
    </source>
</reference>
<protein>
    <recommendedName>
        <fullName evidence="2">Secreted protein</fullName>
    </recommendedName>
</protein>
<gene>
    <name evidence="1" type="ORF">Slati_4555400</name>
</gene>
<comment type="caution">
    <text evidence="1">The sequence shown here is derived from an EMBL/GenBank/DDBJ whole genome shotgun (WGS) entry which is preliminary data.</text>
</comment>
<accession>A0AAW2S4F7</accession>
<evidence type="ECO:0008006" key="2">
    <source>
        <dbReference type="Google" id="ProtNLM"/>
    </source>
</evidence>
<dbReference type="AlphaFoldDB" id="A0AAW2S4F7"/>
<organism evidence="1">
    <name type="scientific">Sesamum latifolium</name>
    <dbReference type="NCBI Taxonomy" id="2727402"/>
    <lineage>
        <taxon>Eukaryota</taxon>
        <taxon>Viridiplantae</taxon>
        <taxon>Streptophyta</taxon>
        <taxon>Embryophyta</taxon>
        <taxon>Tracheophyta</taxon>
        <taxon>Spermatophyta</taxon>
        <taxon>Magnoliopsida</taxon>
        <taxon>eudicotyledons</taxon>
        <taxon>Gunneridae</taxon>
        <taxon>Pentapetalae</taxon>
        <taxon>asterids</taxon>
        <taxon>lamiids</taxon>
        <taxon>Lamiales</taxon>
        <taxon>Pedaliaceae</taxon>
        <taxon>Sesamum</taxon>
    </lineage>
</organism>
<sequence>MLQYYVLALCASPSRSTADERFLFRPTDQPRGTQVLHAMPCACGATDLASLLRTPDPLIGHRAPITDSYSDPSRESGVAAAVLTVLNWKVVGSSSMACG</sequence>
<evidence type="ECO:0000313" key="1">
    <source>
        <dbReference type="EMBL" id="KAL0386508.1"/>
    </source>
</evidence>
<reference evidence="1" key="2">
    <citation type="journal article" date="2024" name="Plant">
        <title>Genomic evolution and insights into agronomic trait innovations of Sesamum species.</title>
        <authorList>
            <person name="Miao H."/>
            <person name="Wang L."/>
            <person name="Qu L."/>
            <person name="Liu H."/>
            <person name="Sun Y."/>
            <person name="Le M."/>
            <person name="Wang Q."/>
            <person name="Wei S."/>
            <person name="Zheng Y."/>
            <person name="Lin W."/>
            <person name="Duan Y."/>
            <person name="Cao H."/>
            <person name="Xiong S."/>
            <person name="Wang X."/>
            <person name="Wei L."/>
            <person name="Li C."/>
            <person name="Ma Q."/>
            <person name="Ju M."/>
            <person name="Zhao R."/>
            <person name="Li G."/>
            <person name="Mu C."/>
            <person name="Tian Q."/>
            <person name="Mei H."/>
            <person name="Zhang T."/>
            <person name="Gao T."/>
            <person name="Zhang H."/>
        </authorList>
    </citation>
    <scope>NUCLEOTIDE SEQUENCE</scope>
    <source>
        <strain evidence="1">KEN1</strain>
    </source>
</reference>
<proteinExistence type="predicted"/>
<name>A0AAW2S4F7_9LAMI</name>
<dbReference type="EMBL" id="JACGWN010000128">
    <property type="protein sequence ID" value="KAL0386508.1"/>
    <property type="molecule type" value="Genomic_DNA"/>
</dbReference>